<evidence type="ECO:0000256" key="1">
    <source>
        <dbReference type="ARBA" id="ARBA00009762"/>
    </source>
</evidence>
<dbReference type="InterPro" id="IPR014052">
    <property type="entry name" value="DNA_primase_ssu_euk/arc"/>
</dbReference>
<dbReference type="GO" id="GO:0003899">
    <property type="term" value="F:DNA-directed RNA polymerase activity"/>
    <property type="evidence" value="ECO:0007669"/>
    <property type="project" value="InterPro"/>
</dbReference>
<gene>
    <name evidence="11" type="ORF">ST47_g5022</name>
</gene>
<dbReference type="Proteomes" id="UP000076837">
    <property type="component" value="Unassembled WGS sequence"/>
</dbReference>
<keyword evidence="7" id="KW-0479">Metal-binding</keyword>
<evidence type="ECO:0000313" key="11">
    <source>
        <dbReference type="EMBL" id="KZM23830.1"/>
    </source>
</evidence>
<dbReference type="InterPro" id="IPR002755">
    <property type="entry name" value="DNA_primase_S"/>
</dbReference>
<dbReference type="STRING" id="5454.A0A163EPS7"/>
<dbReference type="PANTHER" id="PTHR10536">
    <property type="entry name" value="DNA PRIMASE SMALL SUBUNIT"/>
    <property type="match status" value="1"/>
</dbReference>
<feature type="compositionally biased region" description="Polar residues" evidence="10">
    <location>
        <begin position="1"/>
        <end position="24"/>
    </location>
</feature>
<comment type="similarity">
    <text evidence="1 9">Belongs to the eukaryotic-type primase small subunit family.</text>
</comment>
<evidence type="ECO:0000256" key="6">
    <source>
        <dbReference type="ARBA" id="ARBA00022705"/>
    </source>
</evidence>
<keyword evidence="3 9" id="KW-0639">Primosome</keyword>
<keyword evidence="2 9" id="KW-0240">DNA-directed RNA polymerase</keyword>
<accession>A0A163EPS7</accession>
<dbReference type="EMBL" id="JYNV01000182">
    <property type="protein sequence ID" value="KZM23830.1"/>
    <property type="molecule type" value="Genomic_DNA"/>
</dbReference>
<evidence type="ECO:0000256" key="5">
    <source>
        <dbReference type="ARBA" id="ARBA00022695"/>
    </source>
</evidence>
<dbReference type="FunFam" id="3.90.920.10:FF:000002">
    <property type="entry name" value="DNA primase"/>
    <property type="match status" value="1"/>
</dbReference>
<evidence type="ECO:0000256" key="10">
    <source>
        <dbReference type="SAM" id="MobiDB-lite"/>
    </source>
</evidence>
<dbReference type="Gene3D" id="3.90.920.10">
    <property type="entry name" value="DNA primase, PRIM domain"/>
    <property type="match status" value="1"/>
</dbReference>
<dbReference type="AlphaFoldDB" id="A0A163EPS7"/>
<evidence type="ECO:0000256" key="2">
    <source>
        <dbReference type="ARBA" id="ARBA00022478"/>
    </source>
</evidence>
<evidence type="ECO:0000313" key="12">
    <source>
        <dbReference type="Proteomes" id="UP000076837"/>
    </source>
</evidence>
<dbReference type="SUPFAM" id="SSF56747">
    <property type="entry name" value="Prim-pol domain"/>
    <property type="match status" value="1"/>
</dbReference>
<reference evidence="11 12" key="1">
    <citation type="journal article" date="2016" name="Sci. Rep.">
        <title>Draft genome sequencing and secretome analysis of fungal phytopathogen Ascochyta rabiei provides insight into the necrotrophic effector repertoire.</title>
        <authorList>
            <person name="Verma S."/>
            <person name="Gazara R.K."/>
            <person name="Nizam S."/>
            <person name="Parween S."/>
            <person name="Chattopadhyay D."/>
            <person name="Verma P.K."/>
        </authorList>
    </citation>
    <scope>NUCLEOTIDE SEQUENCE [LARGE SCALE GENOMIC DNA]</scope>
    <source>
        <strain evidence="11 12">ArDII</strain>
    </source>
</reference>
<keyword evidence="5" id="KW-0548">Nucleotidyltransferase</keyword>
<evidence type="ECO:0000256" key="9">
    <source>
        <dbReference type="RuleBase" id="RU003514"/>
    </source>
</evidence>
<protein>
    <recommendedName>
        <fullName evidence="9">DNA primase</fullName>
        <ecNumber evidence="9">2.7.7.-</ecNumber>
    </recommendedName>
</protein>
<feature type="region of interest" description="Disordered" evidence="10">
    <location>
        <begin position="1"/>
        <end position="95"/>
    </location>
</feature>
<sequence length="505" mass="57513">MPHSISPESTPADESSREMSQADDTQPGPEREHGEATMEDAPSPAPTSAPVEKPKVKLEELFDDDDSDGEFASSAPVKSEEEASQPAPLKITSRSSFSDPDVMRAFYQRLFPFRYLFQWLNHSPTPANDFAHREFAFTMPNESYVRYQSFPTADLLRKMCVQQLPTRFEIGPMYSTNPRDRKTLRKASTFRPLMKELVFDIDMTDYDDIRTCCTGASICHRCWTFITMAIKVIDVALREDFGFSHILWVYSGRRGAHAWVCDKRARLLDDQKRRAMAGYFELLKGGDQGGKKVNVRRPLHPHLERSLSVLKEHFQTSILAEQDPWASSEKSAHLLNLLPDPTLRAALQKKWDSSPNRASASKWADIDALAKSGALSKSSKELLEAKQDIVLEYTYPRLDAEVSKKLNHLLKSPFVVHPGTGRVCVPIDTRTVEEFDPLGVPTVTQLLQEIDEWEGEESEKKMQDWEKTSLKPYVEFFRKFIAGLMEEEKPALKRERQDGADAMEF</sequence>
<evidence type="ECO:0000256" key="7">
    <source>
        <dbReference type="ARBA" id="ARBA00022723"/>
    </source>
</evidence>
<evidence type="ECO:0000256" key="3">
    <source>
        <dbReference type="ARBA" id="ARBA00022515"/>
    </source>
</evidence>
<evidence type="ECO:0000256" key="8">
    <source>
        <dbReference type="ARBA" id="ARBA00023163"/>
    </source>
</evidence>
<dbReference type="OrthoDB" id="19606at2759"/>
<dbReference type="CDD" id="cd04860">
    <property type="entry name" value="AE_Prim_S"/>
    <property type="match status" value="1"/>
</dbReference>
<evidence type="ECO:0000256" key="4">
    <source>
        <dbReference type="ARBA" id="ARBA00022679"/>
    </source>
</evidence>
<keyword evidence="4 9" id="KW-0808">Transferase</keyword>
<dbReference type="GO" id="GO:0046872">
    <property type="term" value="F:metal ion binding"/>
    <property type="evidence" value="ECO:0007669"/>
    <property type="project" value="UniProtKB-KW"/>
</dbReference>
<keyword evidence="6 9" id="KW-0235">DNA replication</keyword>
<keyword evidence="12" id="KW-1185">Reference proteome</keyword>
<proteinExistence type="inferred from homology"/>
<organism evidence="11 12">
    <name type="scientific">Didymella rabiei</name>
    <name type="common">Chickpea ascochyta blight fungus</name>
    <name type="synonym">Mycosphaerella rabiei</name>
    <dbReference type="NCBI Taxonomy" id="5454"/>
    <lineage>
        <taxon>Eukaryota</taxon>
        <taxon>Fungi</taxon>
        <taxon>Dikarya</taxon>
        <taxon>Ascomycota</taxon>
        <taxon>Pezizomycotina</taxon>
        <taxon>Dothideomycetes</taxon>
        <taxon>Pleosporomycetidae</taxon>
        <taxon>Pleosporales</taxon>
        <taxon>Pleosporineae</taxon>
        <taxon>Didymellaceae</taxon>
        <taxon>Ascochyta</taxon>
    </lineage>
</organism>
<dbReference type="NCBIfam" id="TIGR00335">
    <property type="entry name" value="primase_sml"/>
    <property type="match status" value="1"/>
</dbReference>
<dbReference type="GO" id="GO:0006269">
    <property type="term" value="P:DNA replication, synthesis of primer"/>
    <property type="evidence" value="ECO:0007669"/>
    <property type="project" value="UniProtKB-KW"/>
</dbReference>
<dbReference type="EC" id="2.7.7.-" evidence="9"/>
<keyword evidence="8" id="KW-0804">Transcription</keyword>
<comment type="caution">
    <text evidence="11">The sequence shown here is derived from an EMBL/GenBank/DDBJ whole genome shotgun (WGS) entry which is preliminary data.</text>
</comment>
<dbReference type="GO" id="GO:0005658">
    <property type="term" value="C:alpha DNA polymerase:primase complex"/>
    <property type="evidence" value="ECO:0007669"/>
    <property type="project" value="UniProtKB-ARBA"/>
</dbReference>
<dbReference type="Pfam" id="PF01896">
    <property type="entry name" value="DNA_primase_S"/>
    <property type="match status" value="1"/>
</dbReference>
<name>A0A163EPS7_DIDRA</name>